<dbReference type="EMBL" id="FRCY01000001">
    <property type="protein sequence ID" value="SHM38383.1"/>
    <property type="molecule type" value="Genomic_DNA"/>
</dbReference>
<protein>
    <submittedName>
        <fullName evidence="7">Putative heme-binding domain-containing protein</fullName>
    </submittedName>
</protein>
<dbReference type="Pfam" id="PF00034">
    <property type="entry name" value="Cytochrom_C"/>
    <property type="match status" value="1"/>
</dbReference>
<keyword evidence="3 4" id="KW-0408">Iron</keyword>
<dbReference type="InterPro" id="IPR036909">
    <property type="entry name" value="Cyt_c-like_dom_sf"/>
</dbReference>
<evidence type="ECO:0000259" key="6">
    <source>
        <dbReference type="PROSITE" id="PS51007"/>
    </source>
</evidence>
<evidence type="ECO:0000313" key="8">
    <source>
        <dbReference type="Proteomes" id="UP000184513"/>
    </source>
</evidence>
<dbReference type="PROSITE" id="PS51257">
    <property type="entry name" value="PROKAR_LIPOPROTEIN"/>
    <property type="match status" value="1"/>
</dbReference>
<dbReference type="Gene3D" id="2.120.10.30">
    <property type="entry name" value="TolB, C-terminal domain"/>
    <property type="match status" value="1"/>
</dbReference>
<reference evidence="7 8" key="1">
    <citation type="submission" date="2016-11" db="EMBL/GenBank/DDBJ databases">
        <authorList>
            <person name="Jaros S."/>
            <person name="Januszkiewicz K."/>
            <person name="Wedrychowicz H."/>
        </authorList>
    </citation>
    <scope>NUCLEOTIDE SEQUENCE [LARGE SCALE GENOMIC DNA]</scope>
    <source>
        <strain evidence="7 8">CGMCC 1.6102</strain>
    </source>
</reference>
<dbReference type="SUPFAM" id="SSF46626">
    <property type="entry name" value="Cytochrome c"/>
    <property type="match status" value="1"/>
</dbReference>
<evidence type="ECO:0000256" key="5">
    <source>
        <dbReference type="SAM" id="SignalP"/>
    </source>
</evidence>
<accession>A0A1M7ICQ6</accession>
<proteinExistence type="predicted"/>
<dbReference type="OrthoDB" id="627427at2"/>
<dbReference type="GO" id="GO:0009055">
    <property type="term" value="F:electron transfer activity"/>
    <property type="evidence" value="ECO:0007669"/>
    <property type="project" value="InterPro"/>
</dbReference>
<dbReference type="PROSITE" id="PS51007">
    <property type="entry name" value="CYTC"/>
    <property type="match status" value="1"/>
</dbReference>
<organism evidence="7 8">
    <name type="scientific">Cyclobacterium lianum</name>
    <dbReference type="NCBI Taxonomy" id="388280"/>
    <lineage>
        <taxon>Bacteria</taxon>
        <taxon>Pseudomonadati</taxon>
        <taxon>Bacteroidota</taxon>
        <taxon>Cytophagia</taxon>
        <taxon>Cytophagales</taxon>
        <taxon>Cyclobacteriaceae</taxon>
        <taxon>Cyclobacterium</taxon>
    </lineage>
</organism>
<name>A0A1M7ICQ6_9BACT</name>
<feature type="chain" id="PRO_5012342029" evidence="5">
    <location>
        <begin position="25"/>
        <end position="886"/>
    </location>
</feature>
<keyword evidence="2 4" id="KW-0479">Metal-binding</keyword>
<keyword evidence="1 4" id="KW-0349">Heme</keyword>
<dbReference type="InterPro" id="IPR011042">
    <property type="entry name" value="6-blade_b-propeller_TolB-like"/>
</dbReference>
<gene>
    <name evidence="7" type="ORF">SAMN04488057_101278</name>
</gene>
<dbReference type="Gene3D" id="1.25.10.10">
    <property type="entry name" value="Leucine-rich Repeat Variant"/>
    <property type="match status" value="1"/>
</dbReference>
<feature type="domain" description="Cytochrome c" evidence="6">
    <location>
        <begin position="740"/>
        <end position="878"/>
    </location>
</feature>
<sequence length="886" mass="97976">MYNRNSMKNWLMAVIILAIAGACGDGGSGEQKDVHPKVAKLKLPSGFEAEHLYSPGEHEQGSWVGMTFDDKDRLLTVDQYGAIYRLEVPAIGSDSLTPKVEKLIIGENGDGKIGMGYAQGLLYAFNSLYVMVNNRANENFDKETGLYRLQDTNGDDQYDKITTIKEFTGSPGEHGPHSMVVSPDGQSIYIVVGNHIDVPEMDHYRIPRVWADDNLIPEIKDPRGHANNRGAPGGWVAKIDPEGKEWELISVGYRNPFDIAFNEVGDLFTYDSDMEWDFGMPWYRPTRINHVTSGSEYGWRTGNKKWSPDYTDNLPAILNIGQGSPTNVFYGTKAKFPASYRNALYAFDWSFGIMYKINLEPEGGSYKATGEEFISGSPLPLTDGVIGPDGALYFMTGGRRLESDLYRVHYTGDLSADENGGLTEADLPEEHQIRRKLEAYHSGPQSGAIDFAWPYLKHSDRFVQYAARIAVEHQPLSEWQSKALNEKDPRTLTQAMIALARHGSSSQRDAMLQALMGIDYGALNEQDQMDLSRAVEVVIDRHGNPSGAVRNQLISYLDEHFPAQSNRLNRVLGKVLVALEAPSAVPQLLSLLESAEDDPNFQKTLTASSDLIMRNPQYGLDIANMLANVPPAQQTYYATVLGGAKAGWDEEAYEKYFNWTHNAFQYKGGRSYVGFIDRARKMALSTVPQSQYERYDELSGGKLLTGSGNDIAVSAVQPEGPGRRWTVDEAAPLVEDLSDRDLEKGKAMYAAALCSSCHAIGGEGGAVGPDLTQLGTRFTPKDILEATLDPSAVISDQYAAMVFVMGDKSSVVGRLIREDDDTYYVSQNPFAPEVIKEVPKDQVTSIKESDVSVMMPGLVNRLNEEELKDLMAYLVSGGNPNHEVYQ</sequence>
<evidence type="ECO:0000313" key="7">
    <source>
        <dbReference type="EMBL" id="SHM38383.1"/>
    </source>
</evidence>
<evidence type="ECO:0000256" key="3">
    <source>
        <dbReference type="ARBA" id="ARBA00023004"/>
    </source>
</evidence>
<dbReference type="InterPro" id="IPR013427">
    <property type="entry name" value="Haem-bd_dom_put"/>
</dbReference>
<evidence type="ECO:0000256" key="4">
    <source>
        <dbReference type="PROSITE-ProRule" id="PRU00433"/>
    </source>
</evidence>
<dbReference type="STRING" id="388280.SAMN04488057_101278"/>
<dbReference type="InterPro" id="IPR011041">
    <property type="entry name" value="Quinoprot_gluc/sorb_DH_b-prop"/>
</dbReference>
<dbReference type="NCBIfam" id="TIGR02603">
    <property type="entry name" value="CxxCH_TIGR02603"/>
    <property type="match status" value="1"/>
</dbReference>
<dbReference type="GO" id="GO:0020037">
    <property type="term" value="F:heme binding"/>
    <property type="evidence" value="ECO:0007669"/>
    <property type="project" value="InterPro"/>
</dbReference>
<dbReference type="Gene3D" id="1.10.760.10">
    <property type="entry name" value="Cytochrome c-like domain"/>
    <property type="match status" value="1"/>
</dbReference>
<dbReference type="PANTHER" id="PTHR33546">
    <property type="entry name" value="LARGE, MULTIFUNCTIONAL SECRETED PROTEIN-RELATED"/>
    <property type="match status" value="1"/>
</dbReference>
<keyword evidence="8" id="KW-1185">Reference proteome</keyword>
<feature type="signal peptide" evidence="5">
    <location>
        <begin position="1"/>
        <end position="24"/>
    </location>
</feature>
<evidence type="ECO:0000256" key="1">
    <source>
        <dbReference type="ARBA" id="ARBA00022617"/>
    </source>
</evidence>
<keyword evidence="5" id="KW-0732">Signal</keyword>
<dbReference type="Proteomes" id="UP000184513">
    <property type="component" value="Unassembled WGS sequence"/>
</dbReference>
<dbReference type="AlphaFoldDB" id="A0A1M7ICQ6"/>
<dbReference type="InterPro" id="IPR011989">
    <property type="entry name" value="ARM-like"/>
</dbReference>
<dbReference type="PANTHER" id="PTHR33546:SF1">
    <property type="entry name" value="LARGE, MULTIFUNCTIONAL SECRETED PROTEIN"/>
    <property type="match status" value="1"/>
</dbReference>
<dbReference type="GO" id="GO:0046872">
    <property type="term" value="F:metal ion binding"/>
    <property type="evidence" value="ECO:0007669"/>
    <property type="project" value="UniProtKB-KW"/>
</dbReference>
<dbReference type="SUPFAM" id="SSF50952">
    <property type="entry name" value="Soluble quinoprotein glucose dehydrogenase"/>
    <property type="match status" value="1"/>
</dbReference>
<dbReference type="InterPro" id="IPR009056">
    <property type="entry name" value="Cyt_c-like_dom"/>
</dbReference>
<evidence type="ECO:0000256" key="2">
    <source>
        <dbReference type="ARBA" id="ARBA00022723"/>
    </source>
</evidence>